<sequence>MQGGNQPPARRGSCQMLLSPLRAQETGTAAGDMCLQYSKDQPCHWRRVTFHPRKSSAVGLKNLSEPELRLPGSQRWAHISVCQDYLITALPLRNTGATQHIHVPTVGHTKILQKKTFSSHPRVNPSYGRGPGPTAKSNVASPLNQSHLQFRTGKGRKCAGA</sequence>
<evidence type="ECO:0000313" key="1">
    <source>
        <dbReference type="EMBL" id="KAJ7984990.1"/>
    </source>
</evidence>
<protein>
    <submittedName>
        <fullName evidence="1">Uncharacterized protein</fullName>
    </submittedName>
</protein>
<comment type="caution">
    <text evidence="1">The sequence shown here is derived from an EMBL/GenBank/DDBJ whole genome shotgun (WGS) entry which is preliminary data.</text>
</comment>
<dbReference type="EMBL" id="CM055764">
    <property type="protein sequence ID" value="KAJ7984990.1"/>
    <property type="molecule type" value="Genomic_DNA"/>
</dbReference>
<gene>
    <name evidence="1" type="ORF">DPEC_G00360490</name>
</gene>
<accession>A0ACC2F192</accession>
<keyword evidence="2" id="KW-1185">Reference proteome</keyword>
<reference evidence="1" key="1">
    <citation type="submission" date="2021-05" db="EMBL/GenBank/DDBJ databases">
        <authorList>
            <person name="Pan Q."/>
            <person name="Jouanno E."/>
            <person name="Zahm M."/>
            <person name="Klopp C."/>
            <person name="Cabau C."/>
            <person name="Louis A."/>
            <person name="Berthelot C."/>
            <person name="Parey E."/>
            <person name="Roest Crollius H."/>
            <person name="Montfort J."/>
            <person name="Robinson-Rechavi M."/>
            <person name="Bouchez O."/>
            <person name="Lampietro C."/>
            <person name="Lopez Roques C."/>
            <person name="Donnadieu C."/>
            <person name="Postlethwait J."/>
            <person name="Bobe J."/>
            <person name="Dillon D."/>
            <person name="Chandos A."/>
            <person name="von Hippel F."/>
            <person name="Guiguen Y."/>
        </authorList>
    </citation>
    <scope>NUCLEOTIDE SEQUENCE</scope>
    <source>
        <strain evidence="1">YG-Jan2019</strain>
    </source>
</reference>
<organism evidence="1 2">
    <name type="scientific">Dallia pectoralis</name>
    <name type="common">Alaska blackfish</name>
    <dbReference type="NCBI Taxonomy" id="75939"/>
    <lineage>
        <taxon>Eukaryota</taxon>
        <taxon>Metazoa</taxon>
        <taxon>Chordata</taxon>
        <taxon>Craniata</taxon>
        <taxon>Vertebrata</taxon>
        <taxon>Euteleostomi</taxon>
        <taxon>Actinopterygii</taxon>
        <taxon>Neopterygii</taxon>
        <taxon>Teleostei</taxon>
        <taxon>Protacanthopterygii</taxon>
        <taxon>Esociformes</taxon>
        <taxon>Umbridae</taxon>
        <taxon>Dallia</taxon>
    </lineage>
</organism>
<proteinExistence type="predicted"/>
<dbReference type="Proteomes" id="UP001157502">
    <property type="component" value="Chromosome 37"/>
</dbReference>
<evidence type="ECO:0000313" key="2">
    <source>
        <dbReference type="Proteomes" id="UP001157502"/>
    </source>
</evidence>
<name>A0ACC2F192_DALPE</name>